<dbReference type="Gene3D" id="3.40.50.460">
    <property type="entry name" value="Phosphofructokinase domain"/>
    <property type="match status" value="1"/>
</dbReference>
<sequence length="365" mass="39123">MKEIRHIGILTGGGDCPGLNAVIRAISKTAINYGVEVIGFIDGFKGLVENRYIQLDLRAVSGISHTGGTILGTSNRDNPFQFFTISEGTPQHSDESDRAVANMEHLGLDGLVVIGGDGSLNIADRFAEKGVPIVGVPKTIDNDLSATDVTFGFNTAVNTASEALDRLHTTAESHHRVMVLEVMGRYAGWIALHAGISGGADVILIPEIPYNMDAVISKITQRYRQGKNFSIIVVAEGAIPEDGEMVIRNLVATSHDPIRLGGIGQKVAEDIGNRLQNIEVRVTVLGHLQRGGSPIPYDRILSTRYGVAAVDAFMAGQFGTMVSLRGDMIAAVPIKEAIKEIRRVKPESDLVRAARAVGISFGDKY</sequence>
<keyword evidence="15" id="KW-1185">Reference proteome</keyword>
<keyword evidence="7 12" id="KW-0547">Nucleotide-binding</keyword>
<evidence type="ECO:0000256" key="9">
    <source>
        <dbReference type="ARBA" id="ARBA00022840"/>
    </source>
</evidence>
<dbReference type="EMBL" id="CP000448">
    <property type="protein sequence ID" value="ABI68479.1"/>
    <property type="molecule type" value="Genomic_DNA"/>
</dbReference>
<dbReference type="NCBIfam" id="TIGR02483">
    <property type="entry name" value="PFK_mixed"/>
    <property type="match status" value="1"/>
</dbReference>
<dbReference type="GO" id="GO:0046872">
    <property type="term" value="F:metal ion binding"/>
    <property type="evidence" value="ECO:0007669"/>
    <property type="project" value="UniProtKB-KW"/>
</dbReference>
<dbReference type="GO" id="GO:0016208">
    <property type="term" value="F:AMP binding"/>
    <property type="evidence" value="ECO:0007669"/>
    <property type="project" value="TreeGrafter"/>
</dbReference>
<evidence type="ECO:0000256" key="7">
    <source>
        <dbReference type="ARBA" id="ARBA00022741"/>
    </source>
</evidence>
<keyword evidence="10 12" id="KW-0460">Magnesium</keyword>
<evidence type="ECO:0000256" key="1">
    <source>
        <dbReference type="ARBA" id="ARBA00001946"/>
    </source>
</evidence>
<dbReference type="Gene3D" id="3.40.50.450">
    <property type="match status" value="1"/>
</dbReference>
<accession>Q0AXS5</accession>
<keyword evidence="5 12" id="KW-0808">Transferase</keyword>
<comment type="caution">
    <text evidence="12">Lacks conserved residue(s) required for the propagation of feature annotation.</text>
</comment>
<dbReference type="HOGENOM" id="CLU_020655_0_0_9"/>
<evidence type="ECO:0000256" key="2">
    <source>
        <dbReference type="ARBA" id="ARBA00004496"/>
    </source>
</evidence>
<reference evidence="15" key="1">
    <citation type="journal article" date="2010" name="Environ. Microbiol.">
        <title>The genome of Syntrophomonas wolfei: new insights into syntrophic metabolism and biohydrogen production.</title>
        <authorList>
            <person name="Sieber J.R."/>
            <person name="Sims D.R."/>
            <person name="Han C."/>
            <person name="Kim E."/>
            <person name="Lykidis A."/>
            <person name="Lapidus A.L."/>
            <person name="McDonnald E."/>
            <person name="Rohlin L."/>
            <person name="Culley D.E."/>
            <person name="Gunsalus R."/>
            <person name="McInerney M.J."/>
        </authorList>
    </citation>
    <scope>NUCLEOTIDE SEQUENCE [LARGE SCALE GENOMIC DNA]</scope>
    <source>
        <strain evidence="15">DSM 2245B / Goettingen</strain>
    </source>
</reference>
<feature type="binding site" evidence="12">
    <location>
        <begin position="116"/>
        <end position="119"/>
    </location>
    <ligand>
        <name>ATP</name>
        <dbReference type="ChEBI" id="CHEBI:30616"/>
    </ligand>
</feature>
<dbReference type="GO" id="GO:0030388">
    <property type="term" value="P:fructose 1,6-bisphosphate metabolic process"/>
    <property type="evidence" value="ECO:0007669"/>
    <property type="project" value="TreeGrafter"/>
</dbReference>
<protein>
    <recommendedName>
        <fullName evidence="12">ATP-dependent 6-phosphofructokinase</fullName>
        <shortName evidence="12">ATP-PFK</shortName>
        <shortName evidence="12">Phosphofructokinase</shortName>
        <ecNumber evidence="12">2.7.1.11</ecNumber>
    </recommendedName>
    <alternativeName>
        <fullName evidence="12">Phosphohexokinase</fullName>
    </alternativeName>
</protein>
<evidence type="ECO:0000256" key="3">
    <source>
        <dbReference type="ARBA" id="ARBA00004679"/>
    </source>
</evidence>
<comment type="subcellular location">
    <subcellularLocation>
        <location evidence="2 12">Cytoplasm</location>
    </subcellularLocation>
</comment>
<keyword evidence="8 12" id="KW-0418">Kinase</keyword>
<feature type="binding site" description="in other chain" evidence="12">
    <location>
        <position position="236"/>
    </location>
    <ligand>
        <name>substrate</name>
        <note>ligand shared between dimeric partners</note>
    </ligand>
</feature>
<evidence type="ECO:0000256" key="10">
    <source>
        <dbReference type="ARBA" id="ARBA00022842"/>
    </source>
</evidence>
<name>Q0AXS5_SYNWW</name>
<feature type="binding site" description="in other chain" evidence="12">
    <location>
        <begin position="287"/>
        <end position="290"/>
    </location>
    <ligand>
        <name>substrate</name>
        <note>ligand shared between dimeric partners</note>
    </ligand>
</feature>
<evidence type="ECO:0000256" key="4">
    <source>
        <dbReference type="ARBA" id="ARBA00022490"/>
    </source>
</evidence>
<dbReference type="RefSeq" id="WP_011640582.1">
    <property type="nucleotide sequence ID" value="NC_008346.1"/>
</dbReference>
<keyword evidence="11 12" id="KW-0324">Glycolysis</keyword>
<dbReference type="AlphaFoldDB" id="Q0AXS5"/>
<dbReference type="InterPro" id="IPR012829">
    <property type="entry name" value="Phosphofructokinase_III"/>
</dbReference>
<dbReference type="PANTHER" id="PTHR13697">
    <property type="entry name" value="PHOSPHOFRUCTOKINASE"/>
    <property type="match status" value="1"/>
</dbReference>
<evidence type="ECO:0000256" key="5">
    <source>
        <dbReference type="ARBA" id="ARBA00022679"/>
    </source>
</evidence>
<keyword evidence="9 12" id="KW-0067">ATP-binding</keyword>
<dbReference type="PIRSF" id="PIRSF000532">
    <property type="entry name" value="ATP_PFK_prok"/>
    <property type="match status" value="1"/>
</dbReference>
<dbReference type="GO" id="GO:0048029">
    <property type="term" value="F:monosaccharide binding"/>
    <property type="evidence" value="ECO:0007669"/>
    <property type="project" value="TreeGrafter"/>
</dbReference>
<dbReference type="GO" id="GO:0003872">
    <property type="term" value="F:6-phosphofructokinase activity"/>
    <property type="evidence" value="ECO:0007669"/>
    <property type="project" value="UniProtKB-UniRule"/>
</dbReference>
<dbReference type="InterPro" id="IPR012003">
    <property type="entry name" value="ATP_PFK_prok-type"/>
</dbReference>
<evidence type="ECO:0000256" key="12">
    <source>
        <dbReference type="HAMAP-Rule" id="MF_01976"/>
    </source>
</evidence>
<feature type="site" description="Important for substrate specificity; cannot use PPi as phosphoryl donor" evidence="12">
    <location>
        <position position="118"/>
    </location>
</feature>
<dbReference type="PANTHER" id="PTHR13697:SF52">
    <property type="entry name" value="ATP-DEPENDENT 6-PHOSPHOFRUCTOKINASE 3"/>
    <property type="match status" value="1"/>
</dbReference>
<dbReference type="PRINTS" id="PR00476">
    <property type="entry name" value="PHFRCTKINASE"/>
</dbReference>
<comment type="similarity">
    <text evidence="12">Belongs to the phosphofructokinase type A (PFKA) family. Mixed-substrate PFK group III subfamily.</text>
</comment>
<dbReference type="InterPro" id="IPR015912">
    <property type="entry name" value="Phosphofructokinase_CS"/>
</dbReference>
<dbReference type="InterPro" id="IPR022953">
    <property type="entry name" value="ATP_PFK"/>
</dbReference>
<dbReference type="GO" id="GO:0005524">
    <property type="term" value="F:ATP binding"/>
    <property type="evidence" value="ECO:0007669"/>
    <property type="project" value="UniProtKB-KW"/>
</dbReference>
<dbReference type="HAMAP" id="MF_01976">
    <property type="entry name" value="Phosphofructokinase_III"/>
    <property type="match status" value="1"/>
</dbReference>
<dbReference type="NCBIfam" id="NF002872">
    <property type="entry name" value="PRK03202.1"/>
    <property type="match status" value="1"/>
</dbReference>
<feature type="binding site" evidence="12">
    <location>
        <position position="117"/>
    </location>
    <ligand>
        <name>Mg(2+)</name>
        <dbReference type="ChEBI" id="CHEBI:18420"/>
        <note>catalytic</note>
    </ligand>
</feature>
<comment type="catalytic activity">
    <reaction evidence="12">
        <text>beta-D-fructose 6-phosphate + ATP = beta-D-fructose 1,6-bisphosphate + ADP + H(+)</text>
        <dbReference type="Rhea" id="RHEA:16109"/>
        <dbReference type="ChEBI" id="CHEBI:15378"/>
        <dbReference type="ChEBI" id="CHEBI:30616"/>
        <dbReference type="ChEBI" id="CHEBI:32966"/>
        <dbReference type="ChEBI" id="CHEBI:57634"/>
        <dbReference type="ChEBI" id="CHEBI:456216"/>
        <dbReference type="EC" id="2.7.1.11"/>
    </reaction>
</comment>
<comment type="cofactor">
    <cofactor evidence="1 12">
        <name>Mg(2+)</name>
        <dbReference type="ChEBI" id="CHEBI:18420"/>
    </cofactor>
</comment>
<feature type="binding site" evidence="12">
    <location>
        <position position="176"/>
    </location>
    <ligand>
        <name>substrate</name>
        <note>ligand shared between dimeric partners</note>
    </ligand>
</feature>
<keyword evidence="6 12" id="KW-0479">Metal-binding</keyword>
<comment type="pathway">
    <text evidence="3 12">Carbohydrate degradation; glycolysis; D-glyceraldehyde 3-phosphate and glycerone phosphate from D-glucose: step 3/4.</text>
</comment>
<comment type="function">
    <text evidence="12">Catalyzes the phosphorylation of D-fructose 6-phosphate to fructose 1,6-bisphosphate by ATP, the first committing step of glycolysis.</text>
</comment>
<evidence type="ECO:0000259" key="13">
    <source>
        <dbReference type="Pfam" id="PF00365"/>
    </source>
</evidence>
<dbReference type="GO" id="GO:0047334">
    <property type="term" value="F:diphosphate-fructose-6-phosphate 1-phosphotransferase activity"/>
    <property type="evidence" value="ECO:0007669"/>
    <property type="project" value="InterPro"/>
</dbReference>
<evidence type="ECO:0000256" key="8">
    <source>
        <dbReference type="ARBA" id="ARBA00022777"/>
    </source>
</evidence>
<dbReference type="UniPathway" id="UPA00109">
    <property type="reaction ID" value="UER00182"/>
</dbReference>
<feature type="binding site" evidence="12">
    <location>
        <begin position="76"/>
        <end position="77"/>
    </location>
    <ligand>
        <name>ATP</name>
        <dbReference type="ChEBI" id="CHEBI:30616"/>
    </ligand>
</feature>
<dbReference type="GO" id="GO:0061621">
    <property type="term" value="P:canonical glycolysis"/>
    <property type="evidence" value="ECO:0007669"/>
    <property type="project" value="TreeGrafter"/>
</dbReference>
<dbReference type="Proteomes" id="UP000001968">
    <property type="component" value="Chromosome"/>
</dbReference>
<dbReference type="SUPFAM" id="SSF53784">
    <property type="entry name" value="Phosphofructokinase"/>
    <property type="match status" value="1"/>
</dbReference>
<feature type="binding site" description="in other chain" evidence="12">
    <location>
        <begin position="139"/>
        <end position="141"/>
    </location>
    <ligand>
        <name>substrate</name>
        <note>ligand shared between dimeric partners</note>
    </ligand>
</feature>
<dbReference type="eggNOG" id="COG0205">
    <property type="taxonomic scope" value="Bacteria"/>
</dbReference>
<keyword evidence="4 12" id="KW-0963">Cytoplasm</keyword>
<dbReference type="KEGG" id="swo:Swol_1170"/>
<feature type="binding site" description="in other chain" evidence="12">
    <location>
        <begin position="183"/>
        <end position="185"/>
    </location>
    <ligand>
        <name>substrate</name>
        <note>ligand shared between dimeric partners</note>
    </ligand>
</feature>
<evidence type="ECO:0000256" key="6">
    <source>
        <dbReference type="ARBA" id="ARBA00022723"/>
    </source>
</evidence>
<dbReference type="GO" id="GO:0005945">
    <property type="term" value="C:6-phosphofructokinase complex"/>
    <property type="evidence" value="ECO:0007669"/>
    <property type="project" value="TreeGrafter"/>
</dbReference>
<comment type="subunit">
    <text evidence="12">Homodimer or homotetramer.</text>
</comment>
<feature type="binding site" evidence="12">
    <location>
        <position position="14"/>
    </location>
    <ligand>
        <name>ATP</name>
        <dbReference type="ChEBI" id="CHEBI:30616"/>
    </ligand>
</feature>
<feature type="binding site" evidence="12">
    <location>
        <position position="281"/>
    </location>
    <ligand>
        <name>substrate</name>
        <note>ligand shared between dimeric partners</note>
    </ligand>
</feature>
<dbReference type="GO" id="GO:0070095">
    <property type="term" value="F:fructose-6-phosphate binding"/>
    <property type="evidence" value="ECO:0007669"/>
    <property type="project" value="TreeGrafter"/>
</dbReference>
<proteinExistence type="inferred from homology"/>
<feature type="domain" description="Phosphofructokinase" evidence="13">
    <location>
        <begin position="7"/>
        <end position="312"/>
    </location>
</feature>
<organism evidence="14 15">
    <name type="scientific">Syntrophomonas wolfei subsp. wolfei (strain DSM 2245B / Goettingen)</name>
    <dbReference type="NCBI Taxonomy" id="335541"/>
    <lineage>
        <taxon>Bacteria</taxon>
        <taxon>Bacillati</taxon>
        <taxon>Bacillota</taxon>
        <taxon>Clostridia</taxon>
        <taxon>Eubacteriales</taxon>
        <taxon>Syntrophomonadaceae</taxon>
        <taxon>Syntrophomonas</taxon>
    </lineage>
</organism>
<dbReference type="GO" id="GO:0042802">
    <property type="term" value="F:identical protein binding"/>
    <property type="evidence" value="ECO:0007669"/>
    <property type="project" value="TreeGrafter"/>
</dbReference>
<evidence type="ECO:0000313" key="15">
    <source>
        <dbReference type="Proteomes" id="UP000001968"/>
    </source>
</evidence>
<gene>
    <name evidence="12" type="primary">pfkA</name>
    <name evidence="14" type="ordered locus">Swol_1170</name>
</gene>
<dbReference type="GO" id="GO:0006002">
    <property type="term" value="P:fructose 6-phosphate metabolic process"/>
    <property type="evidence" value="ECO:0007669"/>
    <property type="project" value="InterPro"/>
</dbReference>
<dbReference type="FunFam" id="3.40.50.460:FF:000002">
    <property type="entry name" value="ATP-dependent 6-phosphofructokinase"/>
    <property type="match status" value="1"/>
</dbReference>
<dbReference type="PROSITE" id="PS00433">
    <property type="entry name" value="PHOSPHOFRUCTOKINASE"/>
    <property type="match status" value="1"/>
</dbReference>
<dbReference type="InterPro" id="IPR035966">
    <property type="entry name" value="PKF_sf"/>
</dbReference>
<dbReference type="STRING" id="335541.Swol_1170"/>
<dbReference type="InterPro" id="IPR000023">
    <property type="entry name" value="Phosphofructokinase_dom"/>
</dbReference>
<dbReference type="Pfam" id="PF00365">
    <property type="entry name" value="PFK"/>
    <property type="match status" value="1"/>
</dbReference>
<feature type="active site" description="Proton acceptor" evidence="12">
    <location>
        <position position="141"/>
    </location>
</feature>
<evidence type="ECO:0000313" key="14">
    <source>
        <dbReference type="EMBL" id="ABI68479.1"/>
    </source>
</evidence>
<dbReference type="EC" id="2.7.1.11" evidence="12"/>
<evidence type="ECO:0000256" key="11">
    <source>
        <dbReference type="ARBA" id="ARBA00023152"/>
    </source>
</evidence>